<dbReference type="EC" id="3.4.11.18" evidence="6 7"/>
<feature type="binding site" evidence="6">
    <location>
        <position position="93"/>
    </location>
    <ligand>
        <name>a divalent metal cation</name>
        <dbReference type="ChEBI" id="CHEBI:60240"/>
        <label>1</label>
    </ligand>
</feature>
<keyword evidence="4 6" id="KW-0479">Metal-binding</keyword>
<evidence type="ECO:0000256" key="2">
    <source>
        <dbReference type="ARBA" id="ARBA00022438"/>
    </source>
</evidence>
<dbReference type="AlphaFoldDB" id="A0A1Y6CK97"/>
<dbReference type="PRINTS" id="PR00599">
    <property type="entry name" value="MAPEPTIDASE"/>
</dbReference>
<dbReference type="STRING" id="1513793.SAMN06296036_1279"/>
<dbReference type="InterPro" id="IPR002467">
    <property type="entry name" value="Pept_M24A_MAP1"/>
</dbReference>
<feature type="binding site" evidence="6">
    <location>
        <position position="104"/>
    </location>
    <ligand>
        <name>a divalent metal cation</name>
        <dbReference type="ChEBI" id="CHEBI:60240"/>
        <label>2</label>
        <note>catalytic</note>
    </ligand>
</feature>
<dbReference type="InterPro" id="IPR001714">
    <property type="entry name" value="Pept_M24_MAP"/>
</dbReference>
<comment type="subunit">
    <text evidence="6">Monomer.</text>
</comment>
<feature type="binding site" evidence="6">
    <location>
        <position position="76"/>
    </location>
    <ligand>
        <name>substrate</name>
    </ligand>
</feature>
<dbReference type="NCBIfam" id="TIGR00500">
    <property type="entry name" value="met_pdase_I"/>
    <property type="match status" value="1"/>
</dbReference>
<reference evidence="10" key="1">
    <citation type="submission" date="2017-04" db="EMBL/GenBank/DDBJ databases">
        <authorList>
            <person name="Varghese N."/>
            <person name="Submissions S."/>
        </authorList>
    </citation>
    <scope>NUCLEOTIDE SEQUENCE [LARGE SCALE GENOMIC DNA]</scope>
    <source>
        <strain evidence="10">RKEM611</strain>
    </source>
</reference>
<dbReference type="InterPro" id="IPR000994">
    <property type="entry name" value="Pept_M24"/>
</dbReference>
<dbReference type="RefSeq" id="WP_132324366.1">
    <property type="nucleotide sequence ID" value="NZ_FWZT01000027.1"/>
</dbReference>
<dbReference type="SUPFAM" id="SSF55920">
    <property type="entry name" value="Creatinase/aminopeptidase"/>
    <property type="match status" value="1"/>
</dbReference>
<evidence type="ECO:0000313" key="10">
    <source>
        <dbReference type="Proteomes" id="UP000192907"/>
    </source>
</evidence>
<dbReference type="OrthoDB" id="5290075at2"/>
<evidence type="ECO:0000313" key="9">
    <source>
        <dbReference type="EMBL" id="SMF72413.1"/>
    </source>
</evidence>
<keyword evidence="2 6" id="KW-0031">Aminopeptidase</keyword>
<dbReference type="GO" id="GO:0046872">
    <property type="term" value="F:metal ion binding"/>
    <property type="evidence" value="ECO:0007669"/>
    <property type="project" value="UniProtKB-UniRule"/>
</dbReference>
<evidence type="ECO:0000256" key="3">
    <source>
        <dbReference type="ARBA" id="ARBA00022670"/>
    </source>
</evidence>
<dbReference type="InterPro" id="IPR036005">
    <property type="entry name" value="Creatinase/aminopeptidase-like"/>
</dbReference>
<proteinExistence type="inferred from homology"/>
<comment type="similarity">
    <text evidence="6">Belongs to the peptidase M24A family. Methionine aminopeptidase type 1 subfamily.</text>
</comment>
<dbReference type="EMBL" id="FWZT01000027">
    <property type="protein sequence ID" value="SMF72413.1"/>
    <property type="molecule type" value="Genomic_DNA"/>
</dbReference>
<dbReference type="Proteomes" id="UP000192907">
    <property type="component" value="Unassembled WGS sequence"/>
</dbReference>
<evidence type="ECO:0000259" key="8">
    <source>
        <dbReference type="Pfam" id="PF00557"/>
    </source>
</evidence>
<protein>
    <recommendedName>
        <fullName evidence="6 7">Methionine aminopeptidase</fullName>
        <shortName evidence="6">MAP</shortName>
        <shortName evidence="6">MetAP</shortName>
        <ecNumber evidence="6 7">3.4.11.18</ecNumber>
    </recommendedName>
    <alternativeName>
        <fullName evidence="6">Peptidase M</fullName>
    </alternativeName>
</protein>
<comment type="cofactor">
    <cofactor evidence="6">
        <name>Co(2+)</name>
        <dbReference type="ChEBI" id="CHEBI:48828"/>
    </cofactor>
    <cofactor evidence="6">
        <name>Zn(2+)</name>
        <dbReference type="ChEBI" id="CHEBI:29105"/>
    </cofactor>
    <cofactor evidence="6">
        <name>Mn(2+)</name>
        <dbReference type="ChEBI" id="CHEBI:29035"/>
    </cofactor>
    <cofactor evidence="6">
        <name>Fe(2+)</name>
        <dbReference type="ChEBI" id="CHEBI:29033"/>
    </cofactor>
    <text evidence="6">Binds 2 divalent metal cations per subunit. Has a high-affinity and a low affinity metal-binding site. The true nature of the physiological cofactor is under debate. The enzyme is active with cobalt, zinc, manganese or divalent iron ions. Most likely, methionine aminopeptidases function as mononuclear Fe(2+)-metalloproteases under physiological conditions, and the catalytically relevant metal-binding site has been assigned to the histidine-containing high-affinity site.</text>
</comment>
<evidence type="ECO:0000256" key="7">
    <source>
        <dbReference type="RuleBase" id="RU003653"/>
    </source>
</evidence>
<comment type="catalytic activity">
    <reaction evidence="6 7">
        <text>Release of N-terminal amino acids, preferentially methionine, from peptides and arylamides.</text>
        <dbReference type="EC" id="3.4.11.18"/>
    </reaction>
</comment>
<gene>
    <name evidence="6" type="primary">map</name>
    <name evidence="9" type="ORF">SAMN06296036_1279</name>
</gene>
<dbReference type="PANTHER" id="PTHR43330:SF13">
    <property type="entry name" value="METHIONINE AMINOPEPTIDASE 2"/>
    <property type="match status" value="1"/>
</dbReference>
<dbReference type="Pfam" id="PF00557">
    <property type="entry name" value="Peptidase_M24"/>
    <property type="match status" value="1"/>
</dbReference>
<name>A0A1Y6CK97_9BACT</name>
<evidence type="ECO:0000256" key="1">
    <source>
        <dbReference type="ARBA" id="ARBA00002521"/>
    </source>
</evidence>
<evidence type="ECO:0000256" key="4">
    <source>
        <dbReference type="ARBA" id="ARBA00022723"/>
    </source>
</evidence>
<dbReference type="PANTHER" id="PTHR43330">
    <property type="entry name" value="METHIONINE AMINOPEPTIDASE"/>
    <property type="match status" value="1"/>
</dbReference>
<dbReference type="GO" id="GO:0006508">
    <property type="term" value="P:proteolysis"/>
    <property type="evidence" value="ECO:0007669"/>
    <property type="project" value="UniProtKB-KW"/>
</dbReference>
<accession>A0A1Y6CK97</accession>
<keyword evidence="3 6" id="KW-0645">Protease</keyword>
<feature type="binding site" evidence="6">
    <location>
        <position position="168"/>
    </location>
    <ligand>
        <name>a divalent metal cation</name>
        <dbReference type="ChEBI" id="CHEBI:60240"/>
        <label>2</label>
        <note>catalytic</note>
    </ligand>
</feature>
<keyword evidence="10" id="KW-1185">Reference proteome</keyword>
<dbReference type="Gene3D" id="3.90.230.10">
    <property type="entry name" value="Creatinase/methionine aminopeptidase superfamily"/>
    <property type="match status" value="1"/>
</dbReference>
<dbReference type="GO" id="GO:0070006">
    <property type="term" value="F:metalloaminopeptidase activity"/>
    <property type="evidence" value="ECO:0007669"/>
    <property type="project" value="UniProtKB-UniRule"/>
</dbReference>
<feature type="binding site" evidence="6">
    <location>
        <position position="175"/>
    </location>
    <ligand>
        <name>substrate</name>
    </ligand>
</feature>
<evidence type="ECO:0000256" key="5">
    <source>
        <dbReference type="ARBA" id="ARBA00022801"/>
    </source>
</evidence>
<keyword evidence="5 6" id="KW-0378">Hydrolase</keyword>
<feature type="binding site" evidence="6">
    <location>
        <position position="232"/>
    </location>
    <ligand>
        <name>a divalent metal cation</name>
        <dbReference type="ChEBI" id="CHEBI:60240"/>
        <label>2</label>
        <note>catalytic</note>
    </ligand>
</feature>
<dbReference type="CDD" id="cd01086">
    <property type="entry name" value="MetAP1"/>
    <property type="match status" value="1"/>
</dbReference>
<evidence type="ECO:0000256" key="6">
    <source>
        <dbReference type="HAMAP-Rule" id="MF_01974"/>
    </source>
</evidence>
<organism evidence="9 10">
    <name type="scientific">Pseudobacteriovorax antillogorgiicola</name>
    <dbReference type="NCBI Taxonomy" id="1513793"/>
    <lineage>
        <taxon>Bacteria</taxon>
        <taxon>Pseudomonadati</taxon>
        <taxon>Bdellovibrionota</taxon>
        <taxon>Oligoflexia</taxon>
        <taxon>Oligoflexales</taxon>
        <taxon>Pseudobacteriovoracaceae</taxon>
        <taxon>Pseudobacteriovorax</taxon>
    </lineage>
</organism>
<sequence>MVIENEKQLKAMEKIGAIVANCLQLAKAKARPGMTTKELDAIAGAYLDKHGAVSAPISCYKFPGHVCISVEKEAAHGIPGDRVLQAGDLINVDVSAHLDGYFADNGESFIIGGHGGKVKNKLCKTIKNVLDQAILQARAGVRIAEVGRTVEQLAQQSNLTVIRNLGGHGIGKTLHENPEFIASYFDRKDHRRFKEGMCVAIEPFLSNGGDWVEESSDGWTLYQDRYYAVQKEHTIMITKGKPVVLTQPTENFES</sequence>
<dbReference type="GO" id="GO:0004239">
    <property type="term" value="F:initiator methionyl aminopeptidase activity"/>
    <property type="evidence" value="ECO:0007669"/>
    <property type="project" value="UniProtKB-UniRule"/>
</dbReference>
<comment type="function">
    <text evidence="1 6">Removes the N-terminal methionine from nascent proteins. The N-terminal methionine is often cleaved when the second residue in the primary sequence is small and uncharged (Met-Ala-, Cys, Gly, Pro, Ser, Thr, or Val). Requires deformylation of the N(alpha)-formylated initiator methionine before it can be hydrolyzed.</text>
</comment>
<feature type="binding site" evidence="6">
    <location>
        <position position="232"/>
    </location>
    <ligand>
        <name>a divalent metal cation</name>
        <dbReference type="ChEBI" id="CHEBI:60240"/>
        <label>1</label>
    </ligand>
</feature>
<dbReference type="HAMAP" id="MF_01974">
    <property type="entry name" value="MetAP_1"/>
    <property type="match status" value="1"/>
</dbReference>
<feature type="binding site" evidence="6">
    <location>
        <position position="202"/>
    </location>
    <ligand>
        <name>a divalent metal cation</name>
        <dbReference type="ChEBI" id="CHEBI:60240"/>
        <label>2</label>
        <note>catalytic</note>
    </ligand>
</feature>
<feature type="domain" description="Peptidase M24" evidence="8">
    <location>
        <begin position="11"/>
        <end position="239"/>
    </location>
</feature>
<feature type="binding site" evidence="6">
    <location>
        <position position="104"/>
    </location>
    <ligand>
        <name>a divalent metal cation</name>
        <dbReference type="ChEBI" id="CHEBI:60240"/>
        <label>1</label>
    </ligand>
</feature>